<evidence type="ECO:0000256" key="4">
    <source>
        <dbReference type="RuleBase" id="RU004514"/>
    </source>
</evidence>
<dbReference type="Proteomes" id="UP000572212">
    <property type="component" value="Unassembled WGS sequence"/>
</dbReference>
<dbReference type="AlphaFoldDB" id="A0A841RKU6"/>
<evidence type="ECO:0000313" key="6">
    <source>
        <dbReference type="EMBL" id="MBB6511368.1"/>
    </source>
</evidence>
<comment type="similarity">
    <text evidence="2 4">Belongs to the pyridoxal phosphate-binding protein YggS/PROSC family.</text>
</comment>
<dbReference type="InterPro" id="IPR029066">
    <property type="entry name" value="PLP-binding_barrel"/>
</dbReference>
<evidence type="ECO:0000256" key="1">
    <source>
        <dbReference type="ARBA" id="ARBA00022898"/>
    </source>
</evidence>
<dbReference type="FunFam" id="3.20.20.10:FF:000011">
    <property type="entry name" value="Pyridoxal phosphate homeostasis protein"/>
    <property type="match status" value="1"/>
</dbReference>
<dbReference type="SUPFAM" id="SSF51419">
    <property type="entry name" value="PLP-binding barrel"/>
    <property type="match status" value="1"/>
</dbReference>
<dbReference type="Gene3D" id="3.20.20.10">
    <property type="entry name" value="Alanine racemase"/>
    <property type="match status" value="1"/>
</dbReference>
<evidence type="ECO:0000259" key="5">
    <source>
        <dbReference type="Pfam" id="PF01168"/>
    </source>
</evidence>
<dbReference type="PANTHER" id="PTHR10146:SF14">
    <property type="entry name" value="PYRIDOXAL PHOSPHATE HOMEOSTASIS PROTEIN"/>
    <property type="match status" value="1"/>
</dbReference>
<reference evidence="6 7" key="1">
    <citation type="submission" date="2020-08" db="EMBL/GenBank/DDBJ databases">
        <title>Genomic Encyclopedia of Type Strains, Phase IV (KMG-IV): sequencing the most valuable type-strain genomes for metagenomic binning, comparative biology and taxonomic classification.</title>
        <authorList>
            <person name="Goeker M."/>
        </authorList>
    </citation>
    <scope>NUCLEOTIDE SEQUENCE [LARGE SCALE GENOMIC DNA]</scope>
    <source>
        <strain evidence="6 7">DSM 11805</strain>
    </source>
</reference>
<dbReference type="Pfam" id="PF01168">
    <property type="entry name" value="Ala_racemase_N"/>
    <property type="match status" value="1"/>
</dbReference>
<feature type="modified residue" description="N6-(pyridoxal phosphate)lysine" evidence="2 3">
    <location>
        <position position="35"/>
    </location>
</feature>
<dbReference type="InterPro" id="IPR001608">
    <property type="entry name" value="Ala_racemase_N"/>
</dbReference>
<dbReference type="PIRSF" id="PIRSF004848">
    <property type="entry name" value="YBL036c_PLPDEIII"/>
    <property type="match status" value="1"/>
</dbReference>
<organism evidence="6 7">
    <name type="scientific">Gracilibacillus halotolerans</name>
    <dbReference type="NCBI Taxonomy" id="74386"/>
    <lineage>
        <taxon>Bacteria</taxon>
        <taxon>Bacillati</taxon>
        <taxon>Bacillota</taxon>
        <taxon>Bacilli</taxon>
        <taxon>Bacillales</taxon>
        <taxon>Bacillaceae</taxon>
        <taxon>Gracilibacillus</taxon>
    </lineage>
</organism>
<dbReference type="NCBIfam" id="TIGR00044">
    <property type="entry name" value="YggS family pyridoxal phosphate-dependent enzyme"/>
    <property type="match status" value="1"/>
</dbReference>
<dbReference type="PANTHER" id="PTHR10146">
    <property type="entry name" value="PROLINE SYNTHETASE CO-TRANSCRIBED BACTERIAL HOMOLOG PROTEIN"/>
    <property type="match status" value="1"/>
</dbReference>
<dbReference type="InterPro" id="IPR011078">
    <property type="entry name" value="PyrdxlP_homeostasis"/>
</dbReference>
<dbReference type="GO" id="GO:0030170">
    <property type="term" value="F:pyridoxal phosphate binding"/>
    <property type="evidence" value="ECO:0007669"/>
    <property type="project" value="UniProtKB-UniRule"/>
</dbReference>
<dbReference type="EMBL" id="JACHON010000001">
    <property type="protein sequence ID" value="MBB6511368.1"/>
    <property type="molecule type" value="Genomic_DNA"/>
</dbReference>
<dbReference type="CDD" id="cd00635">
    <property type="entry name" value="PLPDE_III_YBL036c_like"/>
    <property type="match status" value="1"/>
</dbReference>
<comment type="cofactor">
    <cofactor evidence="3">
        <name>pyridoxal 5'-phosphate</name>
        <dbReference type="ChEBI" id="CHEBI:597326"/>
    </cofactor>
</comment>
<dbReference type="HAMAP" id="MF_02087">
    <property type="entry name" value="PLP_homeostasis"/>
    <property type="match status" value="1"/>
</dbReference>
<evidence type="ECO:0000256" key="3">
    <source>
        <dbReference type="PIRSR" id="PIRSR004848-1"/>
    </source>
</evidence>
<dbReference type="RefSeq" id="WP_184243513.1">
    <property type="nucleotide sequence ID" value="NZ_BAAACU010000022.1"/>
</dbReference>
<proteinExistence type="inferred from homology"/>
<keyword evidence="1 2" id="KW-0663">Pyridoxal phosphate</keyword>
<keyword evidence="7" id="KW-1185">Reference proteome</keyword>
<feature type="domain" description="Alanine racemase N-terminal" evidence="5">
    <location>
        <begin position="8"/>
        <end position="224"/>
    </location>
</feature>
<comment type="function">
    <text evidence="2">Pyridoxal 5'-phosphate (PLP)-binding protein, which is involved in PLP homeostasis.</text>
</comment>
<dbReference type="PROSITE" id="PS01211">
    <property type="entry name" value="UPF0001"/>
    <property type="match status" value="1"/>
</dbReference>
<evidence type="ECO:0000256" key="2">
    <source>
        <dbReference type="HAMAP-Rule" id="MF_02087"/>
    </source>
</evidence>
<protein>
    <recommendedName>
        <fullName evidence="2">Pyridoxal phosphate homeostasis protein</fullName>
        <shortName evidence="2">PLP homeostasis protein</shortName>
    </recommendedName>
</protein>
<name>A0A841RKU6_9BACI</name>
<accession>A0A841RKU6</accession>
<sequence length="226" mass="25516">MSVAKNYQEIQQHIENACNKVGRDKEDITVIAVTKYATIETAQEAVAAGVRHLGENRLEGFQEKKDALGNDVSWHFIGTLQSRKVKDLIHDIDILHSLDRKSLAKEIHKRAEETVPCFVQVNVSGEESKHGLAIDEVKPFIESLSNYDKVKVIGLMTMAPHTDDEEVLRQTFRSLRRMRDEIMDLQLPHAPCQYLSMGMSNDYQIAIEEGATHIRVGSKLVGSYQS</sequence>
<gene>
    <name evidence="6" type="ORF">GGQ92_000135</name>
</gene>
<comment type="caution">
    <text evidence="6">The sequence shown here is derived from an EMBL/GenBank/DDBJ whole genome shotgun (WGS) entry which is preliminary data.</text>
</comment>
<evidence type="ECO:0000313" key="7">
    <source>
        <dbReference type="Proteomes" id="UP000572212"/>
    </source>
</evidence>